<proteinExistence type="predicted"/>
<dbReference type="Proteomes" id="UP000234744">
    <property type="component" value="Unassembled WGS sequence"/>
</dbReference>
<dbReference type="InterPro" id="IPR014054">
    <property type="entry name" value="Phage_regulatory_Rha"/>
</dbReference>
<organism evidence="2 3">
    <name type="scientific">Pseudomonas plecoglossicida</name>
    <dbReference type="NCBI Taxonomy" id="70775"/>
    <lineage>
        <taxon>Bacteria</taxon>
        <taxon>Pseudomonadati</taxon>
        <taxon>Pseudomonadota</taxon>
        <taxon>Gammaproteobacteria</taxon>
        <taxon>Pseudomonadales</taxon>
        <taxon>Pseudomonadaceae</taxon>
        <taxon>Pseudomonas</taxon>
    </lineage>
</organism>
<evidence type="ECO:0000313" key="3">
    <source>
        <dbReference type="Proteomes" id="UP000234744"/>
    </source>
</evidence>
<protein>
    <recommendedName>
        <fullName evidence="1">DUF559 domain-containing protein</fullName>
    </recommendedName>
</protein>
<dbReference type="Pfam" id="PF04480">
    <property type="entry name" value="DUF559"/>
    <property type="match status" value="1"/>
</dbReference>
<comment type="caution">
    <text evidence="2">The sequence shown here is derived from an EMBL/GenBank/DDBJ whole genome shotgun (WGS) entry which is preliminary data.</text>
</comment>
<feature type="domain" description="DUF559" evidence="1">
    <location>
        <begin position="84"/>
        <end position="142"/>
    </location>
</feature>
<reference evidence="2 3" key="1">
    <citation type="submission" date="2017-12" db="EMBL/GenBank/DDBJ databases">
        <title>Detection of the carbapenemase gene blaVIM-5 in members of the Pseudomonas putida group isolated from polluted Nigerian wetlands.</title>
        <authorList>
            <person name="Adelowo O."/>
            <person name="Vollmers J."/>
            <person name="Maeusezahl I."/>
            <person name="Kaster A.-K."/>
            <person name="Mueller J.A."/>
        </authorList>
    </citation>
    <scope>NUCLEOTIDE SEQUENCE [LARGE SCALE GENOMIC DNA]</scope>
    <source>
        <strain evidence="2 3">MR69</strain>
    </source>
</reference>
<evidence type="ECO:0000313" key="2">
    <source>
        <dbReference type="EMBL" id="PLV06459.1"/>
    </source>
</evidence>
<name>A0ABX4TWB7_PSEDL</name>
<dbReference type="EMBL" id="PJCJ01000046">
    <property type="protein sequence ID" value="PLV06459.1"/>
    <property type="molecule type" value="Genomic_DNA"/>
</dbReference>
<accession>A0ABX4TWB7</accession>
<evidence type="ECO:0000259" key="1">
    <source>
        <dbReference type="Pfam" id="PF04480"/>
    </source>
</evidence>
<gene>
    <name evidence="2" type="ORF">CXG47_28030</name>
</gene>
<dbReference type="RefSeq" id="WP_102084236.1">
    <property type="nucleotide sequence ID" value="NZ_PJCJ01000046.1"/>
</dbReference>
<keyword evidence="3" id="KW-1185">Reference proteome</keyword>
<dbReference type="InterPro" id="IPR007569">
    <property type="entry name" value="DUF559"/>
</dbReference>
<sequence length="147" mass="16626">MITSRQIAEETGKRHANVKRDIKALLATVQGFTAVTRGYLDGQNRAQIEYVLDEAAGQLVMGRYEGLARVPLTLQESVALATIEQLLGVVLSRQFRVGRYRIDGYDETNNVAYEIDGPEHRYRADRDATRQAAIERELGCRFVRIEL</sequence>
<dbReference type="Pfam" id="PF09669">
    <property type="entry name" value="Phage_pRha"/>
    <property type="match status" value="1"/>
</dbReference>